<evidence type="ECO:0008006" key="4">
    <source>
        <dbReference type="Google" id="ProtNLM"/>
    </source>
</evidence>
<evidence type="ECO:0000313" key="2">
    <source>
        <dbReference type="EMBL" id="MCH85105.1"/>
    </source>
</evidence>
<accession>A0A392MDB5</accession>
<dbReference type="EMBL" id="LXQA010007908">
    <property type="protein sequence ID" value="MCH85105.1"/>
    <property type="molecule type" value="Genomic_DNA"/>
</dbReference>
<keyword evidence="1" id="KW-0812">Transmembrane</keyword>
<proteinExistence type="predicted"/>
<gene>
    <name evidence="2" type="ORF">A2U01_0005947</name>
</gene>
<organism evidence="2 3">
    <name type="scientific">Trifolium medium</name>
    <dbReference type="NCBI Taxonomy" id="97028"/>
    <lineage>
        <taxon>Eukaryota</taxon>
        <taxon>Viridiplantae</taxon>
        <taxon>Streptophyta</taxon>
        <taxon>Embryophyta</taxon>
        <taxon>Tracheophyta</taxon>
        <taxon>Spermatophyta</taxon>
        <taxon>Magnoliopsida</taxon>
        <taxon>eudicotyledons</taxon>
        <taxon>Gunneridae</taxon>
        <taxon>Pentapetalae</taxon>
        <taxon>rosids</taxon>
        <taxon>fabids</taxon>
        <taxon>Fabales</taxon>
        <taxon>Fabaceae</taxon>
        <taxon>Papilionoideae</taxon>
        <taxon>50 kb inversion clade</taxon>
        <taxon>NPAAA clade</taxon>
        <taxon>Hologalegina</taxon>
        <taxon>IRL clade</taxon>
        <taxon>Trifolieae</taxon>
        <taxon>Trifolium</taxon>
    </lineage>
</organism>
<sequence length="118" mass="13505">MKRKQGYFQKCGKLRLLQKWRSFLGNFFKIGFESADQLFASCSQISPIWYCILRWLGVKFVPPHGILGLFEVLLGMGMGRKDSVDLGLIWIWWIGCPLVGLSYHVVDPYPSLSEESSS</sequence>
<evidence type="ECO:0000256" key="1">
    <source>
        <dbReference type="SAM" id="Phobius"/>
    </source>
</evidence>
<dbReference type="Proteomes" id="UP000265520">
    <property type="component" value="Unassembled WGS sequence"/>
</dbReference>
<keyword evidence="1" id="KW-1133">Transmembrane helix</keyword>
<evidence type="ECO:0000313" key="3">
    <source>
        <dbReference type="Proteomes" id="UP000265520"/>
    </source>
</evidence>
<name>A0A392MDB5_9FABA</name>
<dbReference type="AlphaFoldDB" id="A0A392MDB5"/>
<comment type="caution">
    <text evidence="2">The sequence shown here is derived from an EMBL/GenBank/DDBJ whole genome shotgun (WGS) entry which is preliminary data.</text>
</comment>
<keyword evidence="3" id="KW-1185">Reference proteome</keyword>
<keyword evidence="1" id="KW-0472">Membrane</keyword>
<reference evidence="2 3" key="1">
    <citation type="journal article" date="2018" name="Front. Plant Sci.">
        <title>Red Clover (Trifolium pratense) and Zigzag Clover (T. medium) - A Picture of Genomic Similarities and Differences.</title>
        <authorList>
            <person name="Dluhosova J."/>
            <person name="Istvanek J."/>
            <person name="Nedelnik J."/>
            <person name="Repkova J."/>
        </authorList>
    </citation>
    <scope>NUCLEOTIDE SEQUENCE [LARGE SCALE GENOMIC DNA]</scope>
    <source>
        <strain evidence="3">cv. 10/8</strain>
        <tissue evidence="2">Leaf</tissue>
    </source>
</reference>
<feature type="transmembrane region" description="Helical" evidence="1">
    <location>
        <begin position="86"/>
        <end position="106"/>
    </location>
</feature>
<protein>
    <recommendedName>
        <fullName evidence="4">Transmembrane protein</fullName>
    </recommendedName>
</protein>